<accession>A0ABT9DFD9</accession>
<sequence>MYQKQTDIFKEKEIGQTYQITGKITSFNKGDNFHNVNVLIPENTCVNIKLDKNYQNIIVDKIYIFQVIFLLKNDKNIFLCQKIDPIEDVLNLQRIYELYFHFFTCAPLSFDAIAALIEKFLSIIKNPILKRITFNLYTKNKQKFLISPAAFKMHHNYYGGLGYHTTNMLKIAELLSPMYPCLNVDLLYSGIILHDMFKIQEFDFTQKNYTKEGILLGHLILGVNHIHEEAVLLNVQNQEEILLLKHLIISHHGLLEYGAFKKPQTSEAFLLWHLDNIDAKLTVLKEILEKTDKGDFSDPLAILEKKCFYKPDLTIIPE</sequence>
<feature type="domain" description="HD" evidence="2">
    <location>
        <begin position="163"/>
        <end position="279"/>
    </location>
</feature>
<evidence type="ECO:0000256" key="1">
    <source>
        <dbReference type="ARBA" id="ARBA00022801"/>
    </source>
</evidence>
<dbReference type="EMBL" id="JAOSID010000001">
    <property type="protein sequence ID" value="MDO8167890.1"/>
    <property type="molecule type" value="Genomic_DNA"/>
</dbReference>
<dbReference type="Proteomes" id="UP001172036">
    <property type="component" value="Unassembled WGS sequence"/>
</dbReference>
<evidence type="ECO:0000313" key="4">
    <source>
        <dbReference type="Proteomes" id="UP001172036"/>
    </source>
</evidence>
<dbReference type="Pfam" id="PF01966">
    <property type="entry name" value="HD"/>
    <property type="match status" value="1"/>
</dbReference>
<reference evidence="3 4" key="1">
    <citation type="journal article" date="2023" name="Int. J. Syst. Evol. Microbiol.">
        <title>The observation of taxonomic boundaries for the 16SrII and 16SrXXV phytoplasmas using genome-based delimitation.</title>
        <authorList>
            <person name="Rodrigues Jardim B."/>
            <person name="Tran-Nguyen L.T.T."/>
            <person name="Gambley C."/>
            <person name="Al-Sadi A.M."/>
            <person name="Al-Subhi A.M."/>
            <person name="Foissac X."/>
            <person name="Salar P."/>
            <person name="Cai H."/>
            <person name="Yang J.Y."/>
            <person name="Davis R."/>
            <person name="Jones L."/>
            <person name="Rodoni B."/>
            <person name="Constable F.E."/>
        </authorList>
    </citation>
    <scope>NUCLEOTIDE SEQUENCE [LARGE SCALE GENOMIC DNA]</scope>
    <source>
        <strain evidence="3">BAWM-155c</strain>
    </source>
</reference>
<comment type="caution">
    <text evidence="3">The sequence shown here is derived from an EMBL/GenBank/DDBJ whole genome shotgun (WGS) entry which is preliminary data.</text>
</comment>
<dbReference type="RefSeq" id="WP_304515091.1">
    <property type="nucleotide sequence ID" value="NZ_JAOSID010000001.1"/>
</dbReference>
<dbReference type="PANTHER" id="PTHR37294:SF1">
    <property type="entry name" value="3'-5' EXORIBONUCLEASE YHAM"/>
    <property type="match status" value="1"/>
</dbReference>
<name>A0ABT9DFD9_9MOLU</name>
<keyword evidence="1" id="KW-0378">Hydrolase</keyword>
<dbReference type="Gene3D" id="1.10.3210.10">
    <property type="entry name" value="Hypothetical protein af1432"/>
    <property type="match status" value="1"/>
</dbReference>
<evidence type="ECO:0000313" key="3">
    <source>
        <dbReference type="EMBL" id="MDO8167890.1"/>
    </source>
</evidence>
<dbReference type="SUPFAM" id="SSF109604">
    <property type="entry name" value="HD-domain/PDEase-like"/>
    <property type="match status" value="1"/>
</dbReference>
<proteinExistence type="predicted"/>
<keyword evidence="4" id="KW-1185">Reference proteome</keyword>
<gene>
    <name evidence="3" type="ORF">OC680_00115</name>
</gene>
<evidence type="ECO:0000259" key="2">
    <source>
        <dbReference type="Pfam" id="PF01966"/>
    </source>
</evidence>
<protein>
    <submittedName>
        <fullName evidence="3">HD domain-containing protein</fullName>
    </submittedName>
</protein>
<organism evidence="3 4">
    <name type="scientific">Candidatus Phytoplasma melaleucae</name>
    <dbReference type="NCBI Taxonomy" id="2982630"/>
    <lineage>
        <taxon>Bacteria</taxon>
        <taxon>Bacillati</taxon>
        <taxon>Mycoplasmatota</taxon>
        <taxon>Mollicutes</taxon>
        <taxon>Acholeplasmatales</taxon>
        <taxon>Acholeplasmataceae</taxon>
        <taxon>Candidatus Phytoplasma</taxon>
    </lineage>
</organism>
<dbReference type="InterPro" id="IPR006674">
    <property type="entry name" value="HD_domain"/>
</dbReference>
<dbReference type="InterPro" id="IPR050798">
    <property type="entry name" value="YhaM_exoribonuc/phosphodiest"/>
</dbReference>
<dbReference type="PANTHER" id="PTHR37294">
    <property type="entry name" value="3'-5' EXORIBONUCLEASE YHAM"/>
    <property type="match status" value="1"/>
</dbReference>